<feature type="transmembrane region" description="Helical" evidence="2">
    <location>
        <begin position="102"/>
        <end position="122"/>
    </location>
</feature>
<keyword evidence="4" id="KW-1185">Reference proteome</keyword>
<evidence type="ECO:0000313" key="4">
    <source>
        <dbReference type="Proteomes" id="UP000523079"/>
    </source>
</evidence>
<keyword evidence="2" id="KW-0812">Transmembrane</keyword>
<reference evidence="3 4" key="1">
    <citation type="submission" date="2020-07" db="EMBL/GenBank/DDBJ databases">
        <title>Sequencing the genomes of 1000 actinobacteria strains.</title>
        <authorList>
            <person name="Klenk H.-P."/>
        </authorList>
    </citation>
    <scope>NUCLEOTIDE SEQUENCE [LARGE SCALE GENOMIC DNA]</scope>
    <source>
        <strain evidence="3 4">DSM 100723</strain>
    </source>
</reference>
<evidence type="ECO:0000256" key="1">
    <source>
        <dbReference type="SAM" id="MobiDB-lite"/>
    </source>
</evidence>
<accession>A0A7W3P698</accession>
<keyword evidence="2" id="KW-0472">Membrane</keyword>
<dbReference type="AlphaFoldDB" id="A0A7W3P698"/>
<sequence length="139" mass="15452">MSAVGREGSETEQILLDARRQTLRRSQRSGRLGARWDDRQVSGSVPPEPRTDEVAQAARTRREERASAHLLRLDRVQLVLGPIVVAFFLVLGVVALTSSRSAGVFLAVLCLAMVVSASLTTFRAVRRLRQRRSATEQRD</sequence>
<gene>
    <name evidence="3" type="ORF">FHX74_002363</name>
</gene>
<evidence type="ECO:0000256" key="2">
    <source>
        <dbReference type="SAM" id="Phobius"/>
    </source>
</evidence>
<dbReference type="EMBL" id="JACGWT010000003">
    <property type="protein sequence ID" value="MBA8794744.1"/>
    <property type="molecule type" value="Genomic_DNA"/>
</dbReference>
<keyword evidence="2" id="KW-1133">Transmembrane helix</keyword>
<name>A0A7W3P698_9ACTN</name>
<evidence type="ECO:0000313" key="3">
    <source>
        <dbReference type="EMBL" id="MBA8794744.1"/>
    </source>
</evidence>
<proteinExistence type="predicted"/>
<organism evidence="3 4">
    <name type="scientific">Microlunatus kandeliicorticis</name>
    <dbReference type="NCBI Taxonomy" id="1759536"/>
    <lineage>
        <taxon>Bacteria</taxon>
        <taxon>Bacillati</taxon>
        <taxon>Actinomycetota</taxon>
        <taxon>Actinomycetes</taxon>
        <taxon>Propionibacteriales</taxon>
        <taxon>Propionibacteriaceae</taxon>
        <taxon>Microlunatus</taxon>
    </lineage>
</organism>
<dbReference type="RefSeq" id="WP_182560289.1">
    <property type="nucleotide sequence ID" value="NZ_JACGWT010000003.1"/>
</dbReference>
<protein>
    <submittedName>
        <fullName evidence="3">Uncharacterized protein</fullName>
    </submittedName>
</protein>
<dbReference type="Proteomes" id="UP000523079">
    <property type="component" value="Unassembled WGS sequence"/>
</dbReference>
<feature type="region of interest" description="Disordered" evidence="1">
    <location>
        <begin position="21"/>
        <end position="59"/>
    </location>
</feature>
<comment type="caution">
    <text evidence="3">The sequence shown here is derived from an EMBL/GenBank/DDBJ whole genome shotgun (WGS) entry which is preliminary data.</text>
</comment>
<feature type="transmembrane region" description="Helical" evidence="2">
    <location>
        <begin position="78"/>
        <end position="96"/>
    </location>
</feature>